<protein>
    <submittedName>
        <fullName evidence="1">YjaA family stress response protein</fullName>
    </submittedName>
</protein>
<proteinExistence type="predicted"/>
<dbReference type="EMBL" id="CP127389">
    <property type="protein sequence ID" value="WIV88756.1"/>
    <property type="molecule type" value="Genomic_DNA"/>
</dbReference>
<name>A0ABY8Y8R9_9GAMM</name>
<sequence>MEPIYIKVYKNRIEIRDIHTLKEVSVERNFSHSRMLIGDFYQAIEALSFALKELGINPYSFFYRKRDVVIHPLEQTEGGLSMVENRLFHEVIMSGFNGKYKKIAISEKQHPLIDAEVIELINKSIS</sequence>
<dbReference type="Proteomes" id="UP001226651">
    <property type="component" value="Chromosome"/>
</dbReference>
<dbReference type="RefSeq" id="WP_151434030.1">
    <property type="nucleotide sequence ID" value="NZ_CP127389.1"/>
</dbReference>
<accession>A0ABY8Y8R9</accession>
<dbReference type="NCBIfam" id="NF041448">
    <property type="entry name" value="stress_YjaA"/>
    <property type="match status" value="1"/>
</dbReference>
<evidence type="ECO:0000313" key="2">
    <source>
        <dbReference type="Proteomes" id="UP001226651"/>
    </source>
</evidence>
<gene>
    <name evidence="1" type="ORF">QQS39_01735</name>
</gene>
<keyword evidence="2" id="KW-1185">Reference proteome</keyword>
<reference evidence="1 2" key="1">
    <citation type="submission" date="2023-06" db="EMBL/GenBank/DDBJ databases">
        <title>Proteus appendicitidis sp. nov., isolated from the appendiceal pus of an appendicitis patient in Yongzhou, China.</title>
        <authorList>
            <person name="Cai X."/>
        </authorList>
    </citation>
    <scope>NUCLEOTIDE SEQUENCE [LARGE SCALE GENOMIC DNA]</scope>
    <source>
        <strain evidence="1 2">HZ0627</strain>
    </source>
</reference>
<dbReference type="InterPro" id="IPR048149">
    <property type="entry name" value="YjaA"/>
</dbReference>
<organism evidence="1 2">
    <name type="scientific">Proteus appendicitidis</name>
    <dbReference type="NCBI Taxonomy" id="3034648"/>
    <lineage>
        <taxon>Bacteria</taxon>
        <taxon>Pseudomonadati</taxon>
        <taxon>Pseudomonadota</taxon>
        <taxon>Gammaproteobacteria</taxon>
        <taxon>Enterobacterales</taxon>
        <taxon>Morganellaceae</taxon>
        <taxon>Proteus</taxon>
    </lineage>
</organism>
<evidence type="ECO:0000313" key="1">
    <source>
        <dbReference type="EMBL" id="WIV88756.1"/>
    </source>
</evidence>